<dbReference type="Gene3D" id="3.40.30.10">
    <property type="entry name" value="Glutaredoxin"/>
    <property type="match status" value="1"/>
</dbReference>
<dbReference type="AlphaFoldDB" id="A0A420K889"/>
<dbReference type="InterPro" id="IPR036249">
    <property type="entry name" value="Thioredoxin-like_sf"/>
</dbReference>
<gene>
    <name evidence="3" type="ORF">CE154_020305</name>
</gene>
<dbReference type="RefSeq" id="WP_094437217.1">
    <property type="nucleotide sequence ID" value="NZ_NKDB02000005.1"/>
</dbReference>
<sequence length="128" mass="14049">MSTPTIIVYGIPNCDTVKKARAWLQEQGLPYRFHDFKKQGVPAEHLPAWMAAVGWDRLLNRQGTTWRKLDPAVQGRVHDAASAAALMAEQPSVIKRPVVEWSGAPTGRVTVGFHADQWNEFAGGGSNA</sequence>
<dbReference type="NCBIfam" id="TIGR01617">
    <property type="entry name" value="arsC_related"/>
    <property type="match status" value="1"/>
</dbReference>
<evidence type="ECO:0000313" key="3">
    <source>
        <dbReference type="EMBL" id="RKJ94653.1"/>
    </source>
</evidence>
<evidence type="ECO:0000256" key="1">
    <source>
        <dbReference type="ARBA" id="ARBA00007198"/>
    </source>
</evidence>
<evidence type="ECO:0000313" key="4">
    <source>
        <dbReference type="Proteomes" id="UP000216225"/>
    </source>
</evidence>
<dbReference type="PANTHER" id="PTHR30041">
    <property type="entry name" value="ARSENATE REDUCTASE"/>
    <property type="match status" value="1"/>
</dbReference>
<dbReference type="PANTHER" id="PTHR30041:SF8">
    <property type="entry name" value="PROTEIN YFFB"/>
    <property type="match status" value="1"/>
</dbReference>
<dbReference type="CDD" id="cd03035">
    <property type="entry name" value="ArsC_Yffb"/>
    <property type="match status" value="1"/>
</dbReference>
<name>A0A420K889_9BURK</name>
<evidence type="ECO:0000256" key="2">
    <source>
        <dbReference type="PROSITE-ProRule" id="PRU01282"/>
    </source>
</evidence>
<comment type="similarity">
    <text evidence="1 2">Belongs to the ArsC family.</text>
</comment>
<dbReference type="InterPro" id="IPR006660">
    <property type="entry name" value="Arsenate_reductase-like"/>
</dbReference>
<accession>A0A420K889</accession>
<proteinExistence type="inferred from homology"/>
<reference evidence="3 4" key="1">
    <citation type="submission" date="2018-09" db="EMBL/GenBank/DDBJ databases">
        <title>Genome comparison of Alicycliphilus sp. BQ1, a polyurethanolytic bacterium, with its closest phylogenetic relatives Alicycliphilus denitrificans BC and K601, unable to attack polyurethane.</title>
        <authorList>
            <person name="Loza-Tavera H."/>
            <person name="Lozano L."/>
            <person name="Cevallos M."/>
            <person name="Maya-Lucas O."/>
            <person name="Garcia-Mena J."/>
            <person name="Hernandez J."/>
        </authorList>
    </citation>
    <scope>NUCLEOTIDE SEQUENCE [LARGE SCALE GENOMIC DNA]</scope>
    <source>
        <strain evidence="3 4">BQ1</strain>
    </source>
</reference>
<dbReference type="PROSITE" id="PS51353">
    <property type="entry name" value="ARSC"/>
    <property type="match status" value="1"/>
</dbReference>
<organism evidence="3 4">
    <name type="scientific">Alicycliphilus denitrificans</name>
    <dbReference type="NCBI Taxonomy" id="179636"/>
    <lineage>
        <taxon>Bacteria</taxon>
        <taxon>Pseudomonadati</taxon>
        <taxon>Pseudomonadota</taxon>
        <taxon>Betaproteobacteria</taxon>
        <taxon>Burkholderiales</taxon>
        <taxon>Comamonadaceae</taxon>
        <taxon>Alicycliphilus</taxon>
    </lineage>
</organism>
<comment type="caution">
    <text evidence="3">The sequence shown here is derived from an EMBL/GenBank/DDBJ whole genome shotgun (WGS) entry which is preliminary data.</text>
</comment>
<dbReference type="NCBIfam" id="NF008107">
    <property type="entry name" value="PRK10853.1"/>
    <property type="match status" value="1"/>
</dbReference>
<dbReference type="Proteomes" id="UP000216225">
    <property type="component" value="Unassembled WGS sequence"/>
</dbReference>
<dbReference type="InterPro" id="IPR006504">
    <property type="entry name" value="Tscrpt_reg_Spx/MgsR"/>
</dbReference>
<dbReference type="EMBL" id="NKDB02000005">
    <property type="protein sequence ID" value="RKJ94653.1"/>
    <property type="molecule type" value="Genomic_DNA"/>
</dbReference>
<dbReference type="SUPFAM" id="SSF52833">
    <property type="entry name" value="Thioredoxin-like"/>
    <property type="match status" value="1"/>
</dbReference>
<protein>
    <submittedName>
        <fullName evidence="3">ArsC family reductase</fullName>
    </submittedName>
</protein>
<dbReference type="Pfam" id="PF03960">
    <property type="entry name" value="ArsC"/>
    <property type="match status" value="1"/>
</dbReference>